<dbReference type="OrthoDB" id="2690990at2"/>
<reference evidence="3" key="1">
    <citation type="submission" date="2017-05" db="EMBL/GenBank/DDBJ databases">
        <authorList>
            <person name="Sung H."/>
        </authorList>
    </citation>
    <scope>NUCLEOTIDE SEQUENCE [LARGE SCALE GENOMIC DNA]</scope>
    <source>
        <strain evidence="3">AR23208</strain>
    </source>
</reference>
<organism evidence="2 3">
    <name type="scientific">Tumebacillus avium</name>
    <dbReference type="NCBI Taxonomy" id="1903704"/>
    <lineage>
        <taxon>Bacteria</taxon>
        <taxon>Bacillati</taxon>
        <taxon>Bacillota</taxon>
        <taxon>Bacilli</taxon>
        <taxon>Bacillales</taxon>
        <taxon>Alicyclobacillaceae</taxon>
        <taxon>Tumebacillus</taxon>
    </lineage>
</organism>
<proteinExistence type="predicted"/>
<keyword evidence="3" id="KW-1185">Reference proteome</keyword>
<evidence type="ECO:0000313" key="3">
    <source>
        <dbReference type="Proteomes" id="UP000195437"/>
    </source>
</evidence>
<evidence type="ECO:0000313" key="2">
    <source>
        <dbReference type="EMBL" id="ARU63010.1"/>
    </source>
</evidence>
<feature type="signal peptide" evidence="1">
    <location>
        <begin position="1"/>
        <end position="28"/>
    </location>
</feature>
<evidence type="ECO:0000256" key="1">
    <source>
        <dbReference type="SAM" id="SignalP"/>
    </source>
</evidence>
<dbReference type="AlphaFoldDB" id="A0A1Y0IRX5"/>
<name>A0A1Y0IRX5_9BACL</name>
<accession>A0A1Y0IRX5</accession>
<keyword evidence="1" id="KW-0732">Signal</keyword>
<dbReference type="EMBL" id="CP021434">
    <property type="protein sequence ID" value="ARU63010.1"/>
    <property type="molecule type" value="Genomic_DNA"/>
</dbReference>
<gene>
    <name evidence="2" type="ORF">CBW65_20055</name>
</gene>
<dbReference type="RefSeq" id="WP_087458357.1">
    <property type="nucleotide sequence ID" value="NZ_CP021434.1"/>
</dbReference>
<dbReference type="Proteomes" id="UP000195437">
    <property type="component" value="Chromosome"/>
</dbReference>
<protein>
    <submittedName>
        <fullName evidence="2">Uncharacterized protein</fullName>
    </submittedName>
</protein>
<dbReference type="KEGG" id="tum:CBW65_20055"/>
<sequence length="459" mass="51191">MSRNWMRGCYTVVLVLFLLLGMGNLVSAAEQVQATYTAPDGMVLTSYSPKWDEAKLKALHGELLQNTHGDEIELLDALEVYDGYPHGKGVAGQYIFQTVTGVFQGKPKMRPGKIELYGGSEHTTPAAFAHTLAHEYGHHVTHYYTLQHDGITLTDDRRWKETTYAKMRGLSEDERINVTENTEHRWQLAEVAAEDYVQLFGSPLAKAKTPFESRIEQTLNGEEVGAISWNGSMFNVQPQENLSLPLASEVPGLYDFFHSRMKGQDGAFTPPAKPELTLASYSEQGDAGYQLHFTWHQEGEQDNYHYTLVTYQDDDLLAEPVVTREAEDLQEARYGAVTVRKGGFIYTYKEPKAEGKRHFKLYVFGDNGWVTDSAVLTVDMNNPNEVSVNDEKVIPVEHVEGESAVDPVFGIPILNFSEFGVGDVGDLLGLEDMNWLDSILDGLSQIIDGVAELLGKLLS</sequence>
<feature type="chain" id="PRO_5012598252" evidence="1">
    <location>
        <begin position="29"/>
        <end position="459"/>
    </location>
</feature>